<dbReference type="RefSeq" id="WP_056960182.1">
    <property type="nucleotide sequence ID" value="NZ_AYYN01000167.1"/>
</dbReference>
<dbReference type="GO" id="GO:0015936">
    <property type="term" value="P:coenzyme A metabolic process"/>
    <property type="evidence" value="ECO:0007669"/>
    <property type="project" value="InterPro"/>
</dbReference>
<dbReference type="EC" id="1.1.1.88" evidence="3"/>
<dbReference type="PANTHER" id="PTHR10572:SF24">
    <property type="entry name" value="3-HYDROXY-3-METHYLGLUTARYL-COENZYME A REDUCTASE"/>
    <property type="match status" value="1"/>
</dbReference>
<dbReference type="Gene3D" id="1.10.8.660">
    <property type="match status" value="1"/>
</dbReference>
<dbReference type="InterPro" id="IPR023074">
    <property type="entry name" value="HMG_CoA_Rdtase_cat_sf"/>
</dbReference>
<dbReference type="InterPro" id="IPR023076">
    <property type="entry name" value="HMG_CoA_Rdtase_CS"/>
</dbReference>
<dbReference type="InterPro" id="IPR009023">
    <property type="entry name" value="HMG_CoA_Rdtase_NAD(P)-bd_sf"/>
</dbReference>
<evidence type="ECO:0000256" key="3">
    <source>
        <dbReference type="RuleBase" id="RU361219"/>
    </source>
</evidence>
<dbReference type="CDD" id="cd00644">
    <property type="entry name" value="HMG-CoA_reductase_classII"/>
    <property type="match status" value="1"/>
</dbReference>
<keyword evidence="3" id="KW-0520">NAD</keyword>
<dbReference type="InterPro" id="IPR002202">
    <property type="entry name" value="HMG_CoA_Rdtase"/>
</dbReference>
<name>A0A0R2B6U7_9LACO</name>
<dbReference type="PRINTS" id="PR00071">
    <property type="entry name" value="HMGCOARDTASE"/>
</dbReference>
<sequence length="424" mass="45892">MNGFSKYYQKDRQTRLDILVQQKKLTQAEVDSLIDPKLDLTLGDTMIENFITQYQIPEGLALNYVIDGKEYLIPMVTEEPSVIAAASHGAAIVKRSGGFKSELKERLMIGQIVIEQVKDATKLAQELEQKQAKLLQLANEAHPSIVCRGGGAREIKVRILAPDLISLDLIVDVKEAMGANMLNTMLEACASYLRTELDTEILLSILSNYATRCLVKVTCEIPVSELTKGELAGEKIAQKIATASRLAQLDPYRATTHNKGIMNGIDAVVIASGNDWRAIEAGAHAYATRNGSYQGLSTWQVKGDKLIGELELPLPLGSVGGSVSIVPLVKLNHRLLELQDAKELEKIVAAVGLGQNLAALYALVTDGIQKGHMKLQLKSLAVAVGASPSEVSAVVAGLLAKKARDSATAKQILEEIRGNDHEQK</sequence>
<evidence type="ECO:0000256" key="2">
    <source>
        <dbReference type="ARBA" id="ARBA00023002"/>
    </source>
</evidence>
<reference evidence="4 5" key="1">
    <citation type="journal article" date="2015" name="Genome Announc.">
        <title>Expanding the biotechnology potential of lactobacilli through comparative genomics of 213 strains and associated genera.</title>
        <authorList>
            <person name="Sun Z."/>
            <person name="Harris H.M."/>
            <person name="McCann A."/>
            <person name="Guo C."/>
            <person name="Argimon S."/>
            <person name="Zhang W."/>
            <person name="Yang X."/>
            <person name="Jeffery I.B."/>
            <person name="Cooney J.C."/>
            <person name="Kagawa T.F."/>
            <person name="Liu W."/>
            <person name="Song Y."/>
            <person name="Salvetti E."/>
            <person name="Wrobel A."/>
            <person name="Rasinkangas P."/>
            <person name="Parkhill J."/>
            <person name="Rea M.C."/>
            <person name="O'Sullivan O."/>
            <person name="Ritari J."/>
            <person name="Douillard F.P."/>
            <person name="Paul Ross R."/>
            <person name="Yang R."/>
            <person name="Briner A.E."/>
            <person name="Felis G.E."/>
            <person name="de Vos W.M."/>
            <person name="Barrangou R."/>
            <person name="Klaenhammer T.R."/>
            <person name="Caufield P.W."/>
            <person name="Cui Y."/>
            <person name="Zhang H."/>
            <person name="O'Toole P.W."/>
        </authorList>
    </citation>
    <scope>NUCLEOTIDE SEQUENCE [LARGE SCALE GENOMIC DNA]</scope>
    <source>
        <strain evidence="4 5">DSM 20452</strain>
    </source>
</reference>
<dbReference type="PROSITE" id="PS50065">
    <property type="entry name" value="HMG_COA_REDUCTASE_4"/>
    <property type="match status" value="1"/>
</dbReference>
<dbReference type="EMBL" id="AYYN01000167">
    <property type="protein sequence ID" value="KRM71068.1"/>
    <property type="molecule type" value="Genomic_DNA"/>
</dbReference>
<dbReference type="UniPathway" id="UPA00257">
    <property type="reaction ID" value="UER00367"/>
</dbReference>
<dbReference type="PANTHER" id="PTHR10572">
    <property type="entry name" value="3-HYDROXY-3-METHYLGLUTARYL-COENZYME A REDUCTASE"/>
    <property type="match status" value="1"/>
</dbReference>
<dbReference type="SUPFAM" id="SSF56542">
    <property type="entry name" value="Substrate-binding domain of HMG-CoA reductase"/>
    <property type="match status" value="1"/>
</dbReference>
<dbReference type="GO" id="GO:0140643">
    <property type="term" value="F:hydroxymethylglutaryl-CoA reductase (NADH) activity"/>
    <property type="evidence" value="ECO:0007669"/>
    <property type="project" value="UniProtKB-EC"/>
</dbReference>
<protein>
    <recommendedName>
        <fullName evidence="3">3-hydroxy-3-methylglutaryl coenzyme A reductase</fullName>
        <shortName evidence="3">HMG-CoA reductase</shortName>
        <ecNumber evidence="3">1.1.1.88</ecNumber>
    </recommendedName>
</protein>
<dbReference type="GO" id="GO:0004420">
    <property type="term" value="F:hydroxymethylglutaryl-CoA reductase (NADPH) activity"/>
    <property type="evidence" value="ECO:0007669"/>
    <property type="project" value="InterPro"/>
</dbReference>
<dbReference type="Pfam" id="PF00368">
    <property type="entry name" value="HMG-CoA_red"/>
    <property type="match status" value="1"/>
</dbReference>
<dbReference type="SUPFAM" id="SSF55035">
    <property type="entry name" value="NAD-binding domain of HMG-CoA reductase"/>
    <property type="match status" value="1"/>
</dbReference>
<organism evidence="4 5">
    <name type="scientific">Ligilactobacillus murinus DSM 20452 = NBRC 14221</name>
    <dbReference type="NCBI Taxonomy" id="1423772"/>
    <lineage>
        <taxon>Bacteria</taxon>
        <taxon>Bacillati</taxon>
        <taxon>Bacillota</taxon>
        <taxon>Bacilli</taxon>
        <taxon>Lactobacillales</taxon>
        <taxon>Lactobacillaceae</taxon>
        <taxon>Ligilactobacillus</taxon>
    </lineage>
</organism>
<accession>A0A0R2B6U7</accession>
<dbReference type="InterPro" id="IPR004553">
    <property type="entry name" value="HMG_CoA_Rdtase_bac-typ"/>
</dbReference>
<evidence type="ECO:0000256" key="1">
    <source>
        <dbReference type="ARBA" id="ARBA00007661"/>
    </source>
</evidence>
<keyword evidence="2 3" id="KW-0560">Oxidoreductase</keyword>
<proteinExistence type="inferred from homology"/>
<comment type="caution">
    <text evidence="4">The sequence shown here is derived from an EMBL/GenBank/DDBJ whole genome shotgun (WGS) entry which is preliminary data.</text>
</comment>
<dbReference type="InterPro" id="IPR009029">
    <property type="entry name" value="HMG_CoA_Rdtase_sub-bd_dom_sf"/>
</dbReference>
<comment type="similarity">
    <text evidence="1 3">Belongs to the HMG-CoA reductase family.</text>
</comment>
<dbReference type="Gene3D" id="3.90.770.10">
    <property type="entry name" value="3-hydroxy-3-methylglutaryl-coenzyme A Reductase, Chain A, domain 2"/>
    <property type="match status" value="2"/>
</dbReference>
<dbReference type="AlphaFoldDB" id="A0A0R2B6U7"/>
<dbReference type="PROSITE" id="PS01192">
    <property type="entry name" value="HMG_COA_REDUCTASE_3"/>
    <property type="match status" value="1"/>
</dbReference>
<dbReference type="NCBIfam" id="TIGR00532">
    <property type="entry name" value="HMG_CoA_R_NAD"/>
    <property type="match status" value="1"/>
</dbReference>
<dbReference type="PATRIC" id="fig|1423772.3.peg.1637"/>
<gene>
    <name evidence="4" type="ORF">FC48_GL001536</name>
</gene>
<dbReference type="Proteomes" id="UP000051612">
    <property type="component" value="Unassembled WGS sequence"/>
</dbReference>
<comment type="catalytic activity">
    <reaction evidence="3">
        <text>(R)-mevalonate + 2 NAD(+) + CoA = (3S)-3-hydroxy-3-methylglutaryl-CoA + 2 NADH + 2 H(+)</text>
        <dbReference type="Rhea" id="RHEA:14833"/>
        <dbReference type="ChEBI" id="CHEBI:15378"/>
        <dbReference type="ChEBI" id="CHEBI:36464"/>
        <dbReference type="ChEBI" id="CHEBI:43074"/>
        <dbReference type="ChEBI" id="CHEBI:57287"/>
        <dbReference type="ChEBI" id="CHEBI:57540"/>
        <dbReference type="ChEBI" id="CHEBI:57945"/>
        <dbReference type="EC" id="1.1.1.88"/>
    </reaction>
</comment>
<evidence type="ECO:0000313" key="4">
    <source>
        <dbReference type="EMBL" id="KRM71068.1"/>
    </source>
</evidence>
<comment type="pathway">
    <text evidence="3">Metabolic intermediate metabolism; (R)-mevalonate degradation; (S)-3-hydroxy-3-methylglutaryl-CoA from (R)-mevalonate: step 1/1.</text>
</comment>
<evidence type="ECO:0000313" key="5">
    <source>
        <dbReference type="Proteomes" id="UP000051612"/>
    </source>
</evidence>